<dbReference type="KEGG" id="mmai:sS8_4581"/>
<keyword evidence="5" id="KW-0997">Cell inner membrane</keyword>
<dbReference type="Proteomes" id="UP000266313">
    <property type="component" value="Chromosome"/>
</dbReference>
<evidence type="ECO:0000256" key="10">
    <source>
        <dbReference type="ARBA" id="ARBA00030775"/>
    </source>
</evidence>
<dbReference type="GO" id="GO:0015627">
    <property type="term" value="C:type II protein secretion system complex"/>
    <property type="evidence" value="ECO:0007669"/>
    <property type="project" value="InterPro"/>
</dbReference>
<dbReference type="EMBL" id="AP017928">
    <property type="protein sequence ID" value="BBA36511.1"/>
    <property type="molecule type" value="Genomic_DNA"/>
</dbReference>
<keyword evidence="13" id="KW-1185">Reference proteome</keyword>
<organism evidence="12 13">
    <name type="scientific">Methylocaldum marinum</name>
    <dbReference type="NCBI Taxonomy" id="1432792"/>
    <lineage>
        <taxon>Bacteria</taxon>
        <taxon>Pseudomonadati</taxon>
        <taxon>Pseudomonadota</taxon>
        <taxon>Gammaproteobacteria</taxon>
        <taxon>Methylococcales</taxon>
        <taxon>Methylococcaceae</taxon>
        <taxon>Methylocaldum</taxon>
    </lineage>
</organism>
<evidence type="ECO:0000256" key="5">
    <source>
        <dbReference type="ARBA" id="ARBA00022519"/>
    </source>
</evidence>
<comment type="subcellular location">
    <subcellularLocation>
        <location evidence="1">Cell inner membrane</location>
        <topology evidence="1">Single-pass membrane protein</topology>
    </subcellularLocation>
</comment>
<feature type="domain" description="General secretion pathway GspH" evidence="11">
    <location>
        <begin position="33"/>
        <end position="129"/>
    </location>
</feature>
<evidence type="ECO:0000259" key="11">
    <source>
        <dbReference type="Pfam" id="PF12019"/>
    </source>
</evidence>
<evidence type="ECO:0000256" key="7">
    <source>
        <dbReference type="ARBA" id="ARBA00022989"/>
    </source>
</evidence>
<evidence type="ECO:0000313" key="12">
    <source>
        <dbReference type="EMBL" id="BBA36511.1"/>
    </source>
</evidence>
<gene>
    <name evidence="12" type="ORF">sS8_4581</name>
</gene>
<dbReference type="InterPro" id="IPR045584">
    <property type="entry name" value="Pilin-like"/>
</dbReference>
<evidence type="ECO:0000256" key="2">
    <source>
        <dbReference type="ARBA" id="ARBA00021549"/>
    </source>
</evidence>
<evidence type="ECO:0000256" key="4">
    <source>
        <dbReference type="ARBA" id="ARBA00022481"/>
    </source>
</evidence>
<evidence type="ECO:0000313" key="13">
    <source>
        <dbReference type="Proteomes" id="UP000266313"/>
    </source>
</evidence>
<name>A0A250KZV9_9GAMM</name>
<evidence type="ECO:0000256" key="6">
    <source>
        <dbReference type="ARBA" id="ARBA00022692"/>
    </source>
</evidence>
<keyword evidence="4" id="KW-0488">Methylation</keyword>
<protein>
    <recommendedName>
        <fullName evidence="2">Type II secretion system protein H</fullName>
    </recommendedName>
    <alternativeName>
        <fullName evidence="10">General secretion pathway protein H</fullName>
    </alternativeName>
</protein>
<keyword evidence="6" id="KW-0812">Transmembrane</keyword>
<proteinExistence type="inferred from homology"/>
<evidence type="ECO:0000256" key="9">
    <source>
        <dbReference type="ARBA" id="ARBA00025772"/>
    </source>
</evidence>
<accession>A0A250KZV9</accession>
<dbReference type="GO" id="GO:0015628">
    <property type="term" value="P:protein secretion by the type II secretion system"/>
    <property type="evidence" value="ECO:0007669"/>
    <property type="project" value="InterPro"/>
</dbReference>
<sequence>MEMLLALAIAAALTAVAVPNVIPLMNRAQLTAASRDIASGLRYVRGQALSGAREATFELDVNHKAYRVSGRQKVFSLPDSVTISLYTAEREAGEDGIGSIRFFPDGSSTGGRVTLEAAGRKRLVDVNWLTGEVVTHEE</sequence>
<keyword evidence="3" id="KW-1003">Cell membrane</keyword>
<comment type="similarity">
    <text evidence="9">Belongs to the GSP H family.</text>
</comment>
<dbReference type="InterPro" id="IPR022346">
    <property type="entry name" value="T2SS_GspH"/>
</dbReference>
<dbReference type="Gene3D" id="3.30.700.10">
    <property type="entry name" value="Glycoprotein, Type 4 Pilin"/>
    <property type="match status" value="1"/>
</dbReference>
<dbReference type="GO" id="GO:0005886">
    <property type="term" value="C:plasma membrane"/>
    <property type="evidence" value="ECO:0007669"/>
    <property type="project" value="UniProtKB-SubCell"/>
</dbReference>
<keyword evidence="8" id="KW-0472">Membrane</keyword>
<dbReference type="AlphaFoldDB" id="A0A250KZV9"/>
<reference evidence="12 13" key="1">
    <citation type="submission" date="2016-12" db="EMBL/GenBank/DDBJ databases">
        <title>Genome sequencing of Methylocaldum marinum.</title>
        <authorList>
            <person name="Takeuchi M."/>
            <person name="Kamagata Y."/>
            <person name="Hiraoka S."/>
            <person name="Oshima K."/>
            <person name="Hattori M."/>
            <person name="Iwasaki W."/>
        </authorList>
    </citation>
    <scope>NUCLEOTIDE SEQUENCE [LARGE SCALE GENOMIC DNA]</scope>
    <source>
        <strain evidence="12 13">S8</strain>
    </source>
</reference>
<keyword evidence="7" id="KW-1133">Transmembrane helix</keyword>
<evidence type="ECO:0000256" key="1">
    <source>
        <dbReference type="ARBA" id="ARBA00004377"/>
    </source>
</evidence>
<evidence type="ECO:0000256" key="8">
    <source>
        <dbReference type="ARBA" id="ARBA00023136"/>
    </source>
</evidence>
<evidence type="ECO:0000256" key="3">
    <source>
        <dbReference type="ARBA" id="ARBA00022475"/>
    </source>
</evidence>
<dbReference type="Pfam" id="PF12019">
    <property type="entry name" value="GspH"/>
    <property type="match status" value="1"/>
</dbReference>
<dbReference type="SUPFAM" id="SSF54523">
    <property type="entry name" value="Pili subunits"/>
    <property type="match status" value="1"/>
</dbReference>